<evidence type="ECO:0000256" key="1">
    <source>
        <dbReference type="ARBA" id="ARBA00022450"/>
    </source>
</evidence>
<evidence type="ECO:0008006" key="14">
    <source>
        <dbReference type="Google" id="ProtNLM"/>
    </source>
</evidence>
<dbReference type="SMART" id="SM00829">
    <property type="entry name" value="PKS_ER"/>
    <property type="match status" value="1"/>
</dbReference>
<dbReference type="Pfam" id="PF13602">
    <property type="entry name" value="ADH_zinc_N_2"/>
    <property type="match status" value="1"/>
</dbReference>
<comment type="caution">
    <text evidence="12">The sequence shown here is derived from an EMBL/GenBank/DDBJ whole genome shotgun (WGS) entry which is preliminary data.</text>
</comment>
<dbReference type="Pfam" id="PF00109">
    <property type="entry name" value="ketoacyl-synt"/>
    <property type="match status" value="1"/>
</dbReference>
<dbReference type="PANTHER" id="PTHR43775:SF29">
    <property type="entry name" value="ASPERFURANONE POLYKETIDE SYNTHASE AFOG-RELATED"/>
    <property type="match status" value="1"/>
</dbReference>
<dbReference type="Pfam" id="PF21089">
    <property type="entry name" value="PKS_DH_N"/>
    <property type="match status" value="1"/>
</dbReference>
<keyword evidence="5" id="KW-0560">Oxidoreductase</keyword>
<gene>
    <name evidence="12" type="ORF">B0I35DRAFT_507893</name>
</gene>
<dbReference type="Pfam" id="PF23114">
    <property type="entry name" value="NAD-bd_HRPKS_sdrA"/>
    <property type="match status" value="1"/>
</dbReference>
<dbReference type="PROSITE" id="PS50075">
    <property type="entry name" value="CARRIER"/>
    <property type="match status" value="1"/>
</dbReference>
<keyword evidence="7" id="KW-0012">Acyltransferase</keyword>
<dbReference type="Pfam" id="PF00698">
    <property type="entry name" value="Acyl_transf_1"/>
    <property type="match status" value="1"/>
</dbReference>
<dbReference type="InterPro" id="IPR049900">
    <property type="entry name" value="PKS_mFAS_DH"/>
</dbReference>
<dbReference type="InterPro" id="IPR006162">
    <property type="entry name" value="Ppantetheine_attach_site"/>
</dbReference>
<dbReference type="SUPFAM" id="SSF55048">
    <property type="entry name" value="Probable ACP-binding domain of malonyl-CoA ACP transacylase"/>
    <property type="match status" value="1"/>
</dbReference>
<dbReference type="InterPro" id="IPR042104">
    <property type="entry name" value="PKS_dehydratase_sf"/>
</dbReference>
<dbReference type="Proteomes" id="UP000813444">
    <property type="component" value="Unassembled WGS sequence"/>
</dbReference>
<organism evidence="12 13">
    <name type="scientific">Stachybotrys elegans</name>
    <dbReference type="NCBI Taxonomy" id="80388"/>
    <lineage>
        <taxon>Eukaryota</taxon>
        <taxon>Fungi</taxon>
        <taxon>Dikarya</taxon>
        <taxon>Ascomycota</taxon>
        <taxon>Pezizomycotina</taxon>
        <taxon>Sordariomycetes</taxon>
        <taxon>Hypocreomycetidae</taxon>
        <taxon>Hypocreales</taxon>
        <taxon>Stachybotryaceae</taxon>
        <taxon>Stachybotrys</taxon>
    </lineage>
</organism>
<dbReference type="InterPro" id="IPR014031">
    <property type="entry name" value="Ketoacyl_synth_C"/>
</dbReference>
<dbReference type="Pfam" id="PF14765">
    <property type="entry name" value="PS-DH"/>
    <property type="match status" value="1"/>
</dbReference>
<dbReference type="InterPro" id="IPR056501">
    <property type="entry name" value="NAD-bd_HRPKS_sdrA"/>
</dbReference>
<dbReference type="PROSITE" id="PS00012">
    <property type="entry name" value="PHOSPHOPANTETHEINE"/>
    <property type="match status" value="1"/>
</dbReference>
<dbReference type="CDD" id="cd00833">
    <property type="entry name" value="PKS"/>
    <property type="match status" value="1"/>
</dbReference>
<dbReference type="GO" id="GO:0016491">
    <property type="term" value="F:oxidoreductase activity"/>
    <property type="evidence" value="ECO:0007669"/>
    <property type="project" value="UniProtKB-KW"/>
</dbReference>
<dbReference type="Gene3D" id="3.40.47.10">
    <property type="match status" value="1"/>
</dbReference>
<evidence type="ECO:0000256" key="2">
    <source>
        <dbReference type="ARBA" id="ARBA00022553"/>
    </source>
</evidence>
<evidence type="ECO:0000256" key="4">
    <source>
        <dbReference type="ARBA" id="ARBA00022857"/>
    </source>
</evidence>
<evidence type="ECO:0000259" key="10">
    <source>
        <dbReference type="PROSITE" id="PS52004"/>
    </source>
</evidence>
<evidence type="ECO:0000313" key="13">
    <source>
        <dbReference type="Proteomes" id="UP000813444"/>
    </source>
</evidence>
<dbReference type="GO" id="GO:0004315">
    <property type="term" value="F:3-oxoacyl-[acyl-carrier-protein] synthase activity"/>
    <property type="evidence" value="ECO:0007669"/>
    <property type="project" value="InterPro"/>
</dbReference>
<feature type="active site" description="Proton donor; for dehydratase activity" evidence="8">
    <location>
        <position position="1149"/>
    </location>
</feature>
<protein>
    <recommendedName>
        <fullName evidence="14">Carrier domain-containing protein</fullName>
    </recommendedName>
</protein>
<evidence type="ECO:0000256" key="7">
    <source>
        <dbReference type="ARBA" id="ARBA00023315"/>
    </source>
</evidence>
<dbReference type="InterPro" id="IPR020806">
    <property type="entry name" value="PKS_PP-bd"/>
</dbReference>
<dbReference type="InterPro" id="IPR018201">
    <property type="entry name" value="Ketoacyl_synth_AS"/>
</dbReference>
<sequence>MNSIAITGLSFKFPQGAEDEDSFWDLLQAGRNTRTLWPQSRLNIDSFYQKDSSKAGLSSPYGNFLREEPAVFDAPFFSITSQDAASMDPQQRWLLEGAYHALESAGIPVEKASGTDTAVFAASMTDDYLRIISKDTEHVPTNTGTGTNSSILANRISWYFNLRGPSIQLNTACSSSLVALDLACKALQSGQCSMALVAASNLLLSPDLSLHLARMNMGSPDGFCYSFDHRANGYVRGEGIAVLVVKRLSDAIRDGDAIRGVIRATGSNQDGRTPGITQPNRVAQEALIRKLYKESNLGFEETRYVEAHGTGTKLGDSTEVETIDRVFRTSRSVEQPLHMQVIELTDTYIRLTTGLASVIKCILILQKGVIPPNPLFQKWNSKVNARKMDHINVPTSCIPWPSVGLRRVSINSFGFGGTNSHMIMDDAYHTLEALSLNGSHLSLHCVNGNGKLRSLPMEKAEQHADSDGSFHLLIWSARDEPALKRILQQFTKYCRETTDMGSRLEHMANILAMRRSIMSWRSFAVVDASESIAFDKSPSNQVRSARESRLAFVFTGQGAQYANMGVGLLRYPVFHDTMVKFNTYLQELGAGWSLFDVIRDGQKVHSPEYSQPLCTALQISLVELLGAFNILPEAVIGHSSGEIAAAYAAGALSLESACRVAYHRGSLAGRLVATTPTPGAMLSVNMPEVDACSYLAKTQNEVDVQVACANSPANVTLSGKEAAIDALADQLEKDGIFARKLKTGVAYHSPAMQQIAADYLDSIRDLQQGPRRGNVVSPLVISSVTGQMITAKSLSQGEYWVENLVCPVRFTDALQHLLHTSKLGVNGIKAISDFIEVGPHGALRRPVSDTLRHVFGSNGPQYTAALSRMDSPVKSIMELAGKLFIGGYPASISAVNLSKSTDSPRLLPNLPLYPFDHSRSYWHESRMSRDWRLREPAGILGTRAADWNPLQPRWTRMLSLRDMPWLADHSIQGRALFPATGTLLMAIEAAVRSAPSNLEVSGYRIKEAILANPIVIQPEDTTEVVTHLFPLPHKHGMTRRFRVEVFAHLDNFWSQCLEAEVHLVLDETPAGGIDQDVFDLSLRVGCTKKISSQDFYTWLDDHGLNYGNVFSLVEGISWNNDELVAAHINHEGAIGHGHMDGLVHPAVLDACYQLCFVGPSKGMSQSLPTIVPHKIRNAWISATGWPRIAQDGQMQVISRSRARKTRPGVVGSFAAYSHDGVKLCYFEYAEMLPVSSSPENDTSIRKILHRIDWKPQLSLLSSKQLSEYVNRRGLRSESGCFPDYKRLERVLRAFLAQRLRELKEVPTDVSKYVAWIGQQVGRRSVSSALDSGDIKAELNHLAVHHPPWQIFPELAKNIVSLVRGEANPHLNKLAQEFYLDFSKPAISSGPSLAYLQLLAHQNPLQKILEVGIGVGDVSENVLSALQQIETRTGGCSFSEYIYAGESQGACDEAKERFRDGHRMATKTINLEADIETQGFHLAAYDLVIVSSVGIKSLPATIRNLRHLLKPAGRLMVHGIDASGSLCAGLVFGTLPGWRPAESDGSASVKEEWNGLLKDNGFSGNDLVITNPQSNDSVSVIISTASISEPVPESEKSIAIIINDNDYQSSLALALQDGVFAQHSCQIVHLGEVAADTLEHVVFLADMKDPLLSRISVADFKHLKSVVQRCKSLLWVSGSMGDHVPYFGLKDGLLRTLRAEFTTKQLVSLTIEDSLENLSHCAETISIVFSEAFQSKSLESEYVRRGGEILSGRLVEEVDVNWQVASSIAPQKKTEPWAAGPALKLSIGSRGSLDTLHFSEDFRHTQDLGADQVEICAAVCAIDANDVLLANGAIEGPEGFGTICAGTVVRVGSKCTRVKRGDRVCMAANECMYTYPRAVESHVIQIADHISLEDACAMMSPAVTAWHALMTVARIQMGERVLIHAATSLVGQLAVQVARIVGAEVFAVVSNESEKDVLSRYDIPASCIFCSDNSFAAFILSATAGYGVDVVLNPISGEDSTALHASWECIAPYGRFVEVGKANSSLPRGFDKNLTFSATNISFDGTDRRISEALQAVMTLLEGGKIRNAASTKVFEVEAVRDAFKYLHHGNERAIICIDPSAPVEKYITRQRKWSFHGDSTYVVAGGLGGIGRAILEWMVERGARHLIVPSRSGADTPNRIDTVQRLAERGVSIHTPKCDVSSSRSVAQMLQDCSKTMPPVKGCIIATMALNDAVFETMTHMQWEQTIKSKVDSSWNLHCLLPPELDFFVMLSSISGIVGNAGQANYAAGCTFQDALARHRVRQGYRALSIDVGVVDDVGVVAENQALKKKLNDSSSMAKVTKNELLALLDIFCDPSATILSPDQSHITMGVTTPADILAKGVQVPETMQRPPYSYFCHEPGTLTAAVSGKVDSPGTLFRQSKSPEDAATVVVESLAQKLAKALSVEPEVVEHDKPLHSFGVDSLVAVELRNWFAKEFLVDMQVFELTGGRSLGAIAELVAARYQPEQVQSNVAGNGTNQVTMNGS</sequence>
<dbReference type="Gene3D" id="1.10.1200.10">
    <property type="entry name" value="ACP-like"/>
    <property type="match status" value="1"/>
</dbReference>
<proteinExistence type="predicted"/>
<keyword evidence="4" id="KW-0521">NADP</keyword>
<dbReference type="CDD" id="cd05195">
    <property type="entry name" value="enoyl_red"/>
    <property type="match status" value="1"/>
</dbReference>
<dbReference type="InterPro" id="IPR011032">
    <property type="entry name" value="GroES-like_sf"/>
</dbReference>
<accession>A0A8K0WZ86</accession>
<dbReference type="InterPro" id="IPR013154">
    <property type="entry name" value="ADH-like_N"/>
</dbReference>
<dbReference type="InterPro" id="IPR020807">
    <property type="entry name" value="PKS_DH"/>
</dbReference>
<dbReference type="EMBL" id="JAGPNK010000001">
    <property type="protein sequence ID" value="KAH7329671.1"/>
    <property type="molecule type" value="Genomic_DNA"/>
</dbReference>
<dbReference type="SMART" id="SM00822">
    <property type="entry name" value="PKS_KR"/>
    <property type="match status" value="1"/>
</dbReference>
<dbReference type="GO" id="GO:0006633">
    <property type="term" value="P:fatty acid biosynthetic process"/>
    <property type="evidence" value="ECO:0007669"/>
    <property type="project" value="InterPro"/>
</dbReference>
<dbReference type="GO" id="GO:0031177">
    <property type="term" value="F:phosphopantetheine binding"/>
    <property type="evidence" value="ECO:0007669"/>
    <property type="project" value="InterPro"/>
</dbReference>
<dbReference type="Gene3D" id="3.40.366.10">
    <property type="entry name" value="Malonyl-Coenzyme A Acyl Carrier Protein, domain 2"/>
    <property type="match status" value="1"/>
</dbReference>
<feature type="region of interest" description="C-terminal hotdog fold" evidence="8">
    <location>
        <begin position="1087"/>
        <end position="1240"/>
    </location>
</feature>
<dbReference type="SMART" id="SM00823">
    <property type="entry name" value="PKS_PP"/>
    <property type="match status" value="1"/>
</dbReference>
<keyword evidence="1" id="KW-0596">Phosphopantetheine</keyword>
<dbReference type="InterPro" id="IPR036291">
    <property type="entry name" value="NAD(P)-bd_dom_sf"/>
</dbReference>
<dbReference type="InterPro" id="IPR049552">
    <property type="entry name" value="PKS_DH_N"/>
</dbReference>
<dbReference type="Pfam" id="PF23297">
    <property type="entry name" value="ACP_SdgA_C"/>
    <property type="match status" value="1"/>
</dbReference>
<evidence type="ECO:0000256" key="6">
    <source>
        <dbReference type="ARBA" id="ARBA00023268"/>
    </source>
</evidence>
<dbReference type="InterPro" id="IPR020843">
    <property type="entry name" value="ER"/>
</dbReference>
<dbReference type="Gene3D" id="3.40.50.150">
    <property type="entry name" value="Vaccinia Virus protein VP39"/>
    <property type="match status" value="1"/>
</dbReference>
<evidence type="ECO:0000259" key="11">
    <source>
        <dbReference type="PROSITE" id="PS52019"/>
    </source>
</evidence>
<dbReference type="Pfam" id="PF08659">
    <property type="entry name" value="KR"/>
    <property type="match status" value="1"/>
</dbReference>
<dbReference type="GO" id="GO:0030639">
    <property type="term" value="P:polyketide biosynthetic process"/>
    <property type="evidence" value="ECO:0007669"/>
    <property type="project" value="UniProtKB-ARBA"/>
</dbReference>
<dbReference type="InterPro" id="IPR016039">
    <property type="entry name" value="Thiolase-like"/>
</dbReference>
<dbReference type="Gene3D" id="3.10.129.110">
    <property type="entry name" value="Polyketide synthase dehydratase"/>
    <property type="match status" value="1"/>
</dbReference>
<dbReference type="OrthoDB" id="329835at2759"/>
<dbReference type="SUPFAM" id="SSF53335">
    <property type="entry name" value="S-adenosyl-L-methionine-dependent methyltransferases"/>
    <property type="match status" value="1"/>
</dbReference>
<dbReference type="SUPFAM" id="SSF53901">
    <property type="entry name" value="Thiolase-like"/>
    <property type="match status" value="1"/>
</dbReference>
<dbReference type="SUPFAM" id="SSF47336">
    <property type="entry name" value="ACP-like"/>
    <property type="match status" value="1"/>
</dbReference>
<feature type="domain" description="Carrier" evidence="9">
    <location>
        <begin position="2406"/>
        <end position="2483"/>
    </location>
</feature>
<dbReference type="InterPro" id="IPR014030">
    <property type="entry name" value="Ketoacyl_synth_N"/>
</dbReference>
<dbReference type="Gene3D" id="3.40.50.720">
    <property type="entry name" value="NAD(P)-binding Rossmann-like Domain"/>
    <property type="match status" value="1"/>
</dbReference>
<keyword evidence="2" id="KW-0597">Phosphoprotein</keyword>
<dbReference type="Pfam" id="PF16197">
    <property type="entry name" value="KAsynt_C_assoc"/>
    <property type="match status" value="1"/>
</dbReference>
<evidence type="ECO:0000256" key="8">
    <source>
        <dbReference type="PROSITE-ProRule" id="PRU01363"/>
    </source>
</evidence>
<dbReference type="InterPro" id="IPR009081">
    <property type="entry name" value="PP-bd_ACP"/>
</dbReference>
<feature type="region of interest" description="N-terminal hotdog fold" evidence="8">
    <location>
        <begin position="937"/>
        <end position="1068"/>
    </location>
</feature>
<dbReference type="PANTHER" id="PTHR43775">
    <property type="entry name" value="FATTY ACID SYNTHASE"/>
    <property type="match status" value="1"/>
</dbReference>
<dbReference type="InterPro" id="IPR029063">
    <property type="entry name" value="SAM-dependent_MTases_sf"/>
</dbReference>
<keyword evidence="13" id="KW-1185">Reference proteome</keyword>
<dbReference type="InterPro" id="IPR016035">
    <property type="entry name" value="Acyl_Trfase/lysoPLipase"/>
</dbReference>
<keyword evidence="6" id="KW-0511">Multifunctional enzyme</keyword>
<dbReference type="SUPFAM" id="SSF51735">
    <property type="entry name" value="NAD(P)-binding Rossmann-fold domains"/>
    <property type="match status" value="2"/>
</dbReference>
<dbReference type="Pfam" id="PF08240">
    <property type="entry name" value="ADH_N"/>
    <property type="match status" value="1"/>
</dbReference>
<dbReference type="Pfam" id="PF02801">
    <property type="entry name" value="Ketoacyl-synt_C"/>
    <property type="match status" value="1"/>
</dbReference>
<keyword evidence="3" id="KW-0808">Transferase</keyword>
<evidence type="ECO:0000256" key="5">
    <source>
        <dbReference type="ARBA" id="ARBA00023002"/>
    </source>
</evidence>
<feature type="domain" description="Ketosynthase family 3 (KS3)" evidence="10">
    <location>
        <begin position="1"/>
        <end position="426"/>
    </location>
</feature>
<dbReference type="SMART" id="SM00827">
    <property type="entry name" value="PKS_AT"/>
    <property type="match status" value="1"/>
</dbReference>
<dbReference type="InterPro" id="IPR020841">
    <property type="entry name" value="PKS_Beta-ketoAc_synthase_dom"/>
</dbReference>
<dbReference type="SMART" id="SM00826">
    <property type="entry name" value="PKS_DH"/>
    <property type="match status" value="1"/>
</dbReference>
<dbReference type="InterPro" id="IPR049551">
    <property type="entry name" value="PKS_DH_C"/>
</dbReference>
<reference evidence="12" key="1">
    <citation type="journal article" date="2021" name="Nat. Commun.">
        <title>Genetic determinants of endophytism in the Arabidopsis root mycobiome.</title>
        <authorList>
            <person name="Mesny F."/>
            <person name="Miyauchi S."/>
            <person name="Thiergart T."/>
            <person name="Pickel B."/>
            <person name="Atanasova L."/>
            <person name="Karlsson M."/>
            <person name="Huettel B."/>
            <person name="Barry K.W."/>
            <person name="Haridas S."/>
            <person name="Chen C."/>
            <person name="Bauer D."/>
            <person name="Andreopoulos W."/>
            <person name="Pangilinan J."/>
            <person name="LaButti K."/>
            <person name="Riley R."/>
            <person name="Lipzen A."/>
            <person name="Clum A."/>
            <person name="Drula E."/>
            <person name="Henrissat B."/>
            <person name="Kohler A."/>
            <person name="Grigoriev I.V."/>
            <person name="Martin F.M."/>
            <person name="Hacquard S."/>
        </authorList>
    </citation>
    <scope>NUCLEOTIDE SEQUENCE</scope>
    <source>
        <strain evidence="12">MPI-CAGE-CH-0235</strain>
    </source>
</reference>
<dbReference type="InterPro" id="IPR014043">
    <property type="entry name" value="Acyl_transferase_dom"/>
</dbReference>
<dbReference type="InterPro" id="IPR036736">
    <property type="entry name" value="ACP-like_sf"/>
</dbReference>
<dbReference type="PROSITE" id="PS52019">
    <property type="entry name" value="PKS_MFAS_DH"/>
    <property type="match status" value="1"/>
</dbReference>
<dbReference type="SUPFAM" id="SSF50129">
    <property type="entry name" value="GroES-like"/>
    <property type="match status" value="1"/>
</dbReference>
<dbReference type="InterPro" id="IPR013968">
    <property type="entry name" value="PKS_KR"/>
</dbReference>
<evidence type="ECO:0000313" key="12">
    <source>
        <dbReference type="EMBL" id="KAH7329671.1"/>
    </source>
</evidence>
<dbReference type="GO" id="GO:0004312">
    <property type="term" value="F:fatty acid synthase activity"/>
    <property type="evidence" value="ECO:0007669"/>
    <property type="project" value="TreeGrafter"/>
</dbReference>
<dbReference type="SMART" id="SM00825">
    <property type="entry name" value="PKS_KS"/>
    <property type="match status" value="1"/>
</dbReference>
<dbReference type="InterPro" id="IPR032821">
    <property type="entry name" value="PKS_assoc"/>
</dbReference>
<dbReference type="InterPro" id="IPR016036">
    <property type="entry name" value="Malonyl_transacylase_ACP-bd"/>
</dbReference>
<evidence type="ECO:0000259" key="9">
    <source>
        <dbReference type="PROSITE" id="PS50075"/>
    </source>
</evidence>
<name>A0A8K0WZ86_9HYPO</name>
<dbReference type="PROSITE" id="PS00606">
    <property type="entry name" value="KS3_1"/>
    <property type="match status" value="1"/>
</dbReference>
<feature type="domain" description="PKS/mFAS DH" evidence="11">
    <location>
        <begin position="937"/>
        <end position="1240"/>
    </location>
</feature>
<evidence type="ECO:0000256" key="3">
    <source>
        <dbReference type="ARBA" id="ARBA00022679"/>
    </source>
</evidence>
<dbReference type="InterPro" id="IPR050091">
    <property type="entry name" value="PKS_NRPS_Biosynth_Enz"/>
</dbReference>
<dbReference type="Gene3D" id="3.90.180.10">
    <property type="entry name" value="Medium-chain alcohol dehydrogenases, catalytic domain"/>
    <property type="match status" value="1"/>
</dbReference>
<dbReference type="PROSITE" id="PS52004">
    <property type="entry name" value="KS3_2"/>
    <property type="match status" value="1"/>
</dbReference>
<feature type="active site" description="Proton acceptor; for dehydratase activity" evidence="8">
    <location>
        <position position="969"/>
    </location>
</feature>
<dbReference type="SUPFAM" id="SSF52151">
    <property type="entry name" value="FabD/lysophospholipase-like"/>
    <property type="match status" value="1"/>
</dbReference>
<dbReference type="InterPro" id="IPR001227">
    <property type="entry name" value="Ac_transferase_dom_sf"/>
</dbReference>
<dbReference type="InterPro" id="IPR057326">
    <property type="entry name" value="KR_dom"/>
</dbReference>